<keyword evidence="2" id="KW-0805">Transcription regulation</keyword>
<protein>
    <recommendedName>
        <fullName evidence="7">MBD domain-containing protein</fullName>
    </recommendedName>
</protein>
<organism evidence="8 9">
    <name type="scientific">Ilex paraguariensis</name>
    <name type="common">yerba mate</name>
    <dbReference type="NCBI Taxonomy" id="185542"/>
    <lineage>
        <taxon>Eukaryota</taxon>
        <taxon>Viridiplantae</taxon>
        <taxon>Streptophyta</taxon>
        <taxon>Embryophyta</taxon>
        <taxon>Tracheophyta</taxon>
        <taxon>Spermatophyta</taxon>
        <taxon>Magnoliopsida</taxon>
        <taxon>eudicotyledons</taxon>
        <taxon>Gunneridae</taxon>
        <taxon>Pentapetalae</taxon>
        <taxon>asterids</taxon>
        <taxon>campanulids</taxon>
        <taxon>Aquifoliales</taxon>
        <taxon>Aquifoliaceae</taxon>
        <taxon>Ilex</taxon>
    </lineage>
</organism>
<comment type="caution">
    <text evidence="8">The sequence shown here is derived from an EMBL/GenBank/DDBJ whole genome shotgun (WGS) entry which is preliminary data.</text>
</comment>
<dbReference type="PANTHER" id="PTHR12396">
    <property type="entry name" value="METHYL-CPG BINDING PROTEIN, MBD"/>
    <property type="match status" value="1"/>
</dbReference>
<evidence type="ECO:0000256" key="4">
    <source>
        <dbReference type="ARBA" id="ARBA00023163"/>
    </source>
</evidence>
<dbReference type="AlphaFoldDB" id="A0ABC8SPI8"/>
<dbReference type="PANTHER" id="PTHR12396:SF46">
    <property type="entry name" value="METHYL-CPG-BINDING DOMAIN-CONTAINING PROTEIN 6"/>
    <property type="match status" value="1"/>
</dbReference>
<reference evidence="8 9" key="1">
    <citation type="submission" date="2024-02" db="EMBL/GenBank/DDBJ databases">
        <authorList>
            <person name="Vignale AGUSTIN F."/>
            <person name="Sosa J E."/>
            <person name="Modenutti C."/>
        </authorList>
    </citation>
    <scope>NUCLEOTIDE SEQUENCE [LARGE SCALE GENOMIC DNA]</scope>
</reference>
<keyword evidence="9" id="KW-1185">Reference proteome</keyword>
<gene>
    <name evidence="8" type="ORF">ILEXP_LOCUS27757</name>
</gene>
<accession>A0ABC8SPI8</accession>
<sequence>MDFNLVSEKEEEQTLVEGASMENSENPEPNQGETHESGNNKLDLCIHLVANDSNCADAVMTTESATQIIVWSPPSRQLKRGPDLEAVSATLAERPEWLPEGWLVDTKTPSSEVTAGLEDRYYVEPVSGRRFRSKKEVFYFLETGNMPSKGKPNPNADVAPSGSAGGPSKRQSGSRANAFDFDFDADNPPEKVLWDLTNDSENIWTLVVDDKTVPESTKQEWAAVFSHVSQLEKNSGTSSGRCVRPKPSNSGA</sequence>
<evidence type="ECO:0000256" key="5">
    <source>
        <dbReference type="ARBA" id="ARBA00023242"/>
    </source>
</evidence>
<evidence type="ECO:0000313" key="9">
    <source>
        <dbReference type="Proteomes" id="UP001642360"/>
    </source>
</evidence>
<feature type="region of interest" description="Disordered" evidence="6">
    <location>
        <begin position="233"/>
        <end position="252"/>
    </location>
</feature>
<dbReference type="InterPro" id="IPR001739">
    <property type="entry name" value="Methyl_CpG_DNA-bd"/>
</dbReference>
<dbReference type="PROSITE" id="PS50982">
    <property type="entry name" value="MBD"/>
    <property type="match status" value="1"/>
</dbReference>
<dbReference type="EMBL" id="CAUOFW020003292">
    <property type="protein sequence ID" value="CAK9159079.1"/>
    <property type="molecule type" value="Genomic_DNA"/>
</dbReference>
<dbReference type="GO" id="GO:0003677">
    <property type="term" value="F:DNA binding"/>
    <property type="evidence" value="ECO:0007669"/>
    <property type="project" value="UniProtKB-KW"/>
</dbReference>
<feature type="region of interest" description="Disordered" evidence="6">
    <location>
        <begin position="144"/>
        <end position="183"/>
    </location>
</feature>
<evidence type="ECO:0000256" key="2">
    <source>
        <dbReference type="ARBA" id="ARBA00023015"/>
    </source>
</evidence>
<keyword evidence="4" id="KW-0804">Transcription</keyword>
<evidence type="ECO:0000256" key="1">
    <source>
        <dbReference type="ARBA" id="ARBA00004123"/>
    </source>
</evidence>
<dbReference type="Gene3D" id="3.30.890.10">
    <property type="entry name" value="Methyl-cpg-binding Protein 2, Chain A"/>
    <property type="match status" value="1"/>
</dbReference>
<dbReference type="SUPFAM" id="SSF54171">
    <property type="entry name" value="DNA-binding domain"/>
    <property type="match status" value="1"/>
</dbReference>
<keyword evidence="5" id="KW-0539">Nucleus</keyword>
<name>A0ABC8SPI8_9AQUA</name>
<proteinExistence type="predicted"/>
<feature type="compositionally biased region" description="Polar residues" evidence="6">
    <location>
        <begin position="21"/>
        <end position="32"/>
    </location>
</feature>
<evidence type="ECO:0000259" key="7">
    <source>
        <dbReference type="PROSITE" id="PS50982"/>
    </source>
</evidence>
<dbReference type="GO" id="GO:0005634">
    <property type="term" value="C:nucleus"/>
    <property type="evidence" value="ECO:0007669"/>
    <property type="project" value="UniProtKB-SubCell"/>
</dbReference>
<dbReference type="Pfam" id="PF01429">
    <property type="entry name" value="MBD"/>
    <property type="match status" value="1"/>
</dbReference>
<dbReference type="Proteomes" id="UP001642360">
    <property type="component" value="Unassembled WGS sequence"/>
</dbReference>
<evidence type="ECO:0000313" key="8">
    <source>
        <dbReference type="EMBL" id="CAK9159079.1"/>
    </source>
</evidence>
<feature type="region of interest" description="Disordered" evidence="6">
    <location>
        <begin position="1"/>
        <end position="38"/>
    </location>
</feature>
<dbReference type="InterPro" id="IPR016177">
    <property type="entry name" value="DNA-bd_dom_sf"/>
</dbReference>
<evidence type="ECO:0000256" key="3">
    <source>
        <dbReference type="ARBA" id="ARBA00023125"/>
    </source>
</evidence>
<keyword evidence="3" id="KW-0238">DNA-binding</keyword>
<feature type="domain" description="MBD" evidence="7">
    <location>
        <begin position="88"/>
        <end position="163"/>
    </location>
</feature>
<evidence type="ECO:0000256" key="6">
    <source>
        <dbReference type="SAM" id="MobiDB-lite"/>
    </source>
</evidence>
<comment type="subcellular location">
    <subcellularLocation>
        <location evidence="1">Nucleus</location>
    </subcellularLocation>
</comment>